<feature type="transmembrane region" description="Helical" evidence="1">
    <location>
        <begin position="127"/>
        <end position="147"/>
    </location>
</feature>
<proteinExistence type="predicted"/>
<protein>
    <submittedName>
        <fullName evidence="2">Uncharacterized protein</fullName>
    </submittedName>
</protein>
<keyword evidence="1" id="KW-1133">Transmembrane helix</keyword>
<dbReference type="AlphaFoldDB" id="A0A2I0KL48"/>
<gene>
    <name evidence="2" type="ORF">CRG98_010669</name>
</gene>
<name>A0A2I0KL48_PUNGR</name>
<dbReference type="Proteomes" id="UP000233551">
    <property type="component" value="Unassembled WGS sequence"/>
</dbReference>
<reference evidence="2 3" key="1">
    <citation type="submission" date="2017-11" db="EMBL/GenBank/DDBJ databases">
        <title>De-novo sequencing of pomegranate (Punica granatum L.) genome.</title>
        <authorList>
            <person name="Akparov Z."/>
            <person name="Amiraslanov A."/>
            <person name="Hajiyeva S."/>
            <person name="Abbasov M."/>
            <person name="Kaur K."/>
            <person name="Hamwieh A."/>
            <person name="Solovyev V."/>
            <person name="Salamov A."/>
            <person name="Braich B."/>
            <person name="Kosarev P."/>
            <person name="Mahmoud A."/>
            <person name="Hajiyev E."/>
            <person name="Babayeva S."/>
            <person name="Izzatullayeva V."/>
            <person name="Mammadov A."/>
            <person name="Mammadov A."/>
            <person name="Sharifova S."/>
            <person name="Ojaghi J."/>
            <person name="Eynullazada K."/>
            <person name="Bayramov B."/>
            <person name="Abdulazimova A."/>
            <person name="Shahmuradov I."/>
        </authorList>
    </citation>
    <scope>NUCLEOTIDE SEQUENCE [LARGE SCALE GENOMIC DNA]</scope>
    <source>
        <strain evidence="3">cv. AG2017</strain>
        <tissue evidence="2">Leaf</tissue>
    </source>
</reference>
<keyword evidence="3" id="KW-1185">Reference proteome</keyword>
<feature type="transmembrane region" description="Helical" evidence="1">
    <location>
        <begin position="6"/>
        <end position="25"/>
    </location>
</feature>
<comment type="caution">
    <text evidence="2">The sequence shown here is derived from an EMBL/GenBank/DDBJ whole genome shotgun (WGS) entry which is preliminary data.</text>
</comment>
<evidence type="ECO:0000313" key="3">
    <source>
        <dbReference type="Proteomes" id="UP000233551"/>
    </source>
</evidence>
<organism evidence="2 3">
    <name type="scientific">Punica granatum</name>
    <name type="common">Pomegranate</name>
    <dbReference type="NCBI Taxonomy" id="22663"/>
    <lineage>
        <taxon>Eukaryota</taxon>
        <taxon>Viridiplantae</taxon>
        <taxon>Streptophyta</taxon>
        <taxon>Embryophyta</taxon>
        <taxon>Tracheophyta</taxon>
        <taxon>Spermatophyta</taxon>
        <taxon>Magnoliopsida</taxon>
        <taxon>eudicotyledons</taxon>
        <taxon>Gunneridae</taxon>
        <taxon>Pentapetalae</taxon>
        <taxon>rosids</taxon>
        <taxon>malvids</taxon>
        <taxon>Myrtales</taxon>
        <taxon>Lythraceae</taxon>
        <taxon>Punica</taxon>
    </lineage>
</organism>
<feature type="transmembrane region" description="Helical" evidence="1">
    <location>
        <begin position="72"/>
        <end position="91"/>
    </location>
</feature>
<feature type="transmembrane region" description="Helical" evidence="1">
    <location>
        <begin position="32"/>
        <end position="52"/>
    </location>
</feature>
<sequence length="285" mass="31629">MAFIHFWSVMFPLTSTLMFLALFLMKVPDVGAWLLISVDFHAFTFIFLLSPPMQEEILSIVYCEPRSGCLKLLRFILKYGVPVCCGLIIEFKGAESAVSATVLSAWTAYVVICRNLIAHGILDATQWFAAVVFLHVDYLIFCGHLLLRSIRFLSGAACILHFSRCNCCVLWSVISRSSNCSDHSCYGCGAESIICIDQTSLSILALILHFDGSSSPNLAFTFSFQTGSSNLASILRFNQSSSPEASGSVRVGCRSLRRVTWQDLEQHWPNANAQSFPRLTQKGLK</sequence>
<evidence type="ECO:0000313" key="2">
    <source>
        <dbReference type="EMBL" id="PKI68933.1"/>
    </source>
</evidence>
<evidence type="ECO:0000256" key="1">
    <source>
        <dbReference type="SAM" id="Phobius"/>
    </source>
</evidence>
<accession>A0A2I0KL48</accession>
<keyword evidence="1" id="KW-0812">Transmembrane</keyword>
<keyword evidence="1" id="KW-0472">Membrane</keyword>
<feature type="transmembrane region" description="Helical" evidence="1">
    <location>
        <begin position="103"/>
        <end position="121"/>
    </location>
</feature>
<dbReference type="EMBL" id="PGOL01000537">
    <property type="protein sequence ID" value="PKI68933.1"/>
    <property type="molecule type" value="Genomic_DNA"/>
</dbReference>